<dbReference type="Proteomes" id="UP000008068">
    <property type="component" value="Unassembled WGS sequence"/>
</dbReference>
<proteinExistence type="predicted"/>
<evidence type="ECO:0000256" key="1">
    <source>
        <dbReference type="SAM" id="MobiDB-lite"/>
    </source>
</evidence>
<dbReference type="STRING" id="135651.G0MMD2"/>
<feature type="region of interest" description="Disordered" evidence="1">
    <location>
        <begin position="869"/>
        <end position="953"/>
    </location>
</feature>
<feature type="signal peptide" evidence="3">
    <location>
        <begin position="1"/>
        <end position="21"/>
    </location>
</feature>
<evidence type="ECO:0000259" key="4">
    <source>
        <dbReference type="PROSITE" id="PS50055"/>
    </source>
</evidence>
<dbReference type="InterPro" id="IPR000242">
    <property type="entry name" value="PTP_cat"/>
</dbReference>
<dbReference type="PROSITE" id="PS50056">
    <property type="entry name" value="TYR_PHOSPHATASE_2"/>
    <property type="match status" value="1"/>
</dbReference>
<dbReference type="Gene3D" id="3.90.190.10">
    <property type="entry name" value="Protein tyrosine phosphatase superfamily"/>
    <property type="match status" value="1"/>
</dbReference>
<keyword evidence="2" id="KW-0472">Membrane</keyword>
<feature type="compositionally biased region" description="Pro residues" evidence="1">
    <location>
        <begin position="768"/>
        <end position="778"/>
    </location>
</feature>
<organism evidence="7">
    <name type="scientific">Caenorhabditis brenneri</name>
    <name type="common">Nematode worm</name>
    <dbReference type="NCBI Taxonomy" id="135651"/>
    <lineage>
        <taxon>Eukaryota</taxon>
        <taxon>Metazoa</taxon>
        <taxon>Ecdysozoa</taxon>
        <taxon>Nematoda</taxon>
        <taxon>Chromadorea</taxon>
        <taxon>Rhabditida</taxon>
        <taxon>Rhabditina</taxon>
        <taxon>Rhabditomorpha</taxon>
        <taxon>Rhabditoidea</taxon>
        <taxon>Rhabditidae</taxon>
        <taxon>Peloderinae</taxon>
        <taxon>Caenorhabditis</taxon>
    </lineage>
</organism>
<sequence>MKSKSKLWLLILMMSISYVLPIDYARINGSIGSTEASRYRRASDDIIDNLQRLSRIASGIAVEIGLKDNSLSSNDAIAELLHLGALKLEDVLDLDKATITSALDTLKSLPTPDDPVKQVEKRLIDLDEIRKTSEFMLGFGNFTGKEEYRKSLDEINKLSAIDISGFQTSNVDFTALGASLTRYRNYPDELTDANVADIEIYLRTDISYMNKVEASVTVLDPIVAQIKEAKKLLDHADFLDILYDEKKIRDKLPIISYREYVDNIIENIKTLKKDQETLKTLKAPLEILNALVDTRAPTFHPTFKITSGLPKGSSDLEQLSKDTANSWINGRVGDSKVVIDGLDKALHPYRDLAVKLKDVEKFWNPNLQESEFLKILKAFSNVLSINGDLQPIFDTMKEMLKYDENKPTIVSDPFAAKLEKIKVKIGDLNLKISQMTSFDYVEGLKNLTPLKQVLTTTAKIDKPVATKIVSDLKDVPLFSEALNIMPKLNSDLTTLPTIIGEVSALATDIVKDYRDIQDYYKSVNNPSYIQFFQDLHDVGDKGSDVKKIIQILNSTRLTPETISTGSSSIDNILASKGFIQKAQTSAESLKEIDEAFKNSFKDYQAVSQNLGMGVQGLLVIRKAHEAKKDLAPLLENVDSILQLSTGLAQVHQDSLKKLNDLVSTFNGIDQFEGKLAGYQALRKKRNANFKSVEDIFDDAAQIPDFKEVLKDAIKVLNSPIPGIQTAIDKLEELDLEFAKFKFGDAKNSLEALDNFFLEYVKAKTTPPSTSPPPPPPVDPSSDPLSVTGRPVGASPSSPSPDEAETPSELIAEDSEFTTKSGESSSGFLDFCKSTLGIILFAILGIFAVASIIICCFCCKKNNDDPYIPDEDHHKDTEPPAVTPTGELKKEDPPAPPKIPEGPVEKKETPKENPKETPKENPKETSKETPKPDETKHDNGASSDSKDNKESDAKVVVVAKEKKVEVKDDTHTAIEPTLPVERTQEIIEEEIFVLANNTLSSIEAFRLGIRSPQEWADGYSANESGITIAQMEDHLTERRKNEYICREECRFRVSIGDGYIYCNYKQFEFRWYITMHPFKGGEPIMSKWGLHYAISTMCKFFALLIEADIKIVIKLSWTSQFTAPYFAEEVGKELTFDGRFTIKTTGKRANMAEFTDSANYTLWQIEIYDLKSPKKAPKLVHILHYSDWQGVCAPKYPDPVLEIIEFADLYKGHVLLQCPDGVTRSGAILAVKQGIELCIKSRITAVTDVINPVRQVRYGAVQTADQVTYVVLCLTKYLMKKTGVRFLKNYWAVYYYHRALQDRAYDELNKYKAVREQKIKAQELREDKDIMKKFVAAKEEEHEKLLMKEAEVKEAKEAEVKEDKKTEANSKKSKKSAKKSKNDSKKTGSKEGGSKKTGSKKTGSKKTGSKKTGSKKTGSKKAGLKNKP</sequence>
<feature type="compositionally biased region" description="Basic residues" evidence="1">
    <location>
        <begin position="1396"/>
        <end position="1427"/>
    </location>
</feature>
<dbReference type="SMART" id="SM00404">
    <property type="entry name" value="PTPc_motif"/>
    <property type="match status" value="1"/>
</dbReference>
<dbReference type="InterPro" id="IPR003125">
    <property type="entry name" value="WSN"/>
</dbReference>
<protein>
    <recommendedName>
        <fullName evidence="8">Tyrosine-protein phosphatase domain-containing protein</fullName>
    </recommendedName>
</protein>
<evidence type="ECO:0000259" key="5">
    <source>
        <dbReference type="PROSITE" id="PS50056"/>
    </source>
</evidence>
<dbReference type="OMA" id="TANSWIN"/>
<dbReference type="OrthoDB" id="5840721at2759"/>
<gene>
    <name evidence="6" type="ORF">CAEBREN_14393</name>
</gene>
<dbReference type="HOGENOM" id="CLU_003777_0_0_1"/>
<feature type="compositionally biased region" description="Basic and acidic residues" evidence="1">
    <location>
        <begin position="902"/>
        <end position="953"/>
    </location>
</feature>
<dbReference type="PROSITE" id="PS50055">
    <property type="entry name" value="TYR_PHOSPHATASE_PTP"/>
    <property type="match status" value="1"/>
</dbReference>
<dbReference type="PANTHER" id="PTHR32525">
    <property type="entry name" value="PROTEIN-TYROSINE-PHOSPHATASE"/>
    <property type="match status" value="1"/>
</dbReference>
<keyword evidence="7" id="KW-1185">Reference proteome</keyword>
<feature type="domain" description="Tyrosine specific protein phosphatases" evidence="5">
    <location>
        <begin position="1200"/>
        <end position="1267"/>
    </location>
</feature>
<dbReference type="EMBL" id="GL379802">
    <property type="protein sequence ID" value="EGT37489.1"/>
    <property type="molecule type" value="Genomic_DNA"/>
</dbReference>
<dbReference type="InterPro" id="IPR003595">
    <property type="entry name" value="Tyr_Pase_cat"/>
</dbReference>
<reference evidence="7" key="1">
    <citation type="submission" date="2011-07" db="EMBL/GenBank/DDBJ databases">
        <authorList>
            <consortium name="Caenorhabditis brenneri Sequencing and Analysis Consortium"/>
            <person name="Wilson R.K."/>
        </authorList>
    </citation>
    <scope>NUCLEOTIDE SEQUENCE [LARGE SCALE GENOMIC DNA]</scope>
    <source>
        <strain evidence="7">PB2801</strain>
    </source>
</reference>
<feature type="region of interest" description="Disordered" evidence="1">
    <location>
        <begin position="1353"/>
        <end position="1427"/>
    </location>
</feature>
<feature type="domain" description="Tyrosine-protein phosphatase" evidence="4">
    <location>
        <begin position="1028"/>
        <end position="1276"/>
    </location>
</feature>
<keyword evidence="3" id="KW-0732">Signal</keyword>
<dbReference type="eggNOG" id="ENOG502QQEE">
    <property type="taxonomic scope" value="Eukaryota"/>
</dbReference>
<name>G0MMD2_CAEBE</name>
<dbReference type="SMART" id="SM00194">
    <property type="entry name" value="PTPc"/>
    <property type="match status" value="1"/>
</dbReference>
<dbReference type="Pfam" id="PF00102">
    <property type="entry name" value="Y_phosphatase"/>
    <property type="match status" value="1"/>
</dbReference>
<evidence type="ECO:0000256" key="3">
    <source>
        <dbReference type="SAM" id="SignalP"/>
    </source>
</evidence>
<evidence type="ECO:0000256" key="2">
    <source>
        <dbReference type="SAM" id="Phobius"/>
    </source>
</evidence>
<feature type="compositionally biased region" description="Basic and acidic residues" evidence="1">
    <location>
        <begin position="1353"/>
        <end position="1369"/>
    </location>
</feature>
<accession>G0MMD2</accession>
<keyword evidence="2" id="KW-1133">Transmembrane helix</keyword>
<feature type="region of interest" description="Disordered" evidence="1">
    <location>
        <begin position="764"/>
        <end position="806"/>
    </location>
</feature>
<feature type="chain" id="PRO_5003404174" description="Tyrosine-protein phosphatase domain-containing protein" evidence="3">
    <location>
        <begin position="22"/>
        <end position="1427"/>
    </location>
</feature>
<evidence type="ECO:0008006" key="8">
    <source>
        <dbReference type="Google" id="ProtNLM"/>
    </source>
</evidence>
<evidence type="ECO:0000313" key="6">
    <source>
        <dbReference type="EMBL" id="EGT37489.1"/>
    </source>
</evidence>
<dbReference type="SMART" id="SM00453">
    <property type="entry name" value="WSN"/>
    <property type="match status" value="1"/>
</dbReference>
<dbReference type="FunCoup" id="G0MMD2">
    <property type="interactions" value="1063"/>
</dbReference>
<dbReference type="PANTHER" id="PTHR32525:SF3">
    <property type="entry name" value="DOMAIN OF UNKNOWN FUNCTION WSN DOMAIN-CONTAINING PROTEIN-RELATED"/>
    <property type="match status" value="1"/>
</dbReference>
<dbReference type="InterPro" id="IPR029021">
    <property type="entry name" value="Prot-tyrosine_phosphatase-like"/>
</dbReference>
<dbReference type="Pfam" id="PF02206">
    <property type="entry name" value="WSN"/>
    <property type="match status" value="1"/>
</dbReference>
<feature type="compositionally biased region" description="Basic and acidic residues" evidence="1">
    <location>
        <begin position="1379"/>
        <end position="1393"/>
    </location>
</feature>
<feature type="transmembrane region" description="Helical" evidence="2">
    <location>
        <begin position="835"/>
        <end position="858"/>
    </location>
</feature>
<evidence type="ECO:0000313" key="7">
    <source>
        <dbReference type="Proteomes" id="UP000008068"/>
    </source>
</evidence>
<dbReference type="InParanoid" id="G0MMD2"/>
<dbReference type="InterPro" id="IPR000387">
    <property type="entry name" value="Tyr_Pase_dom"/>
</dbReference>
<keyword evidence="2" id="KW-0812">Transmembrane</keyword>
<dbReference type="SUPFAM" id="SSF52799">
    <property type="entry name" value="(Phosphotyrosine protein) phosphatases II"/>
    <property type="match status" value="1"/>
</dbReference>
<dbReference type="GO" id="GO:0004725">
    <property type="term" value="F:protein tyrosine phosphatase activity"/>
    <property type="evidence" value="ECO:0007669"/>
    <property type="project" value="InterPro"/>
</dbReference>